<gene>
    <name evidence="2" type="ORF">LCGC14_0175610</name>
</gene>
<keyword evidence="1" id="KW-0812">Transmembrane</keyword>
<name>A0A0F9V7J7_9ZZZZ</name>
<keyword evidence="1" id="KW-0472">Membrane</keyword>
<evidence type="ECO:0000313" key="2">
    <source>
        <dbReference type="EMBL" id="KKN95692.1"/>
    </source>
</evidence>
<dbReference type="AlphaFoldDB" id="A0A0F9V7J7"/>
<feature type="transmembrane region" description="Helical" evidence="1">
    <location>
        <begin position="12"/>
        <end position="33"/>
    </location>
</feature>
<accession>A0A0F9V7J7</accession>
<sequence length="65" mass="7526">MTTNVKEPKKYMVFLILIWIALIAGIVLVIFGIIQNNSWWTVGIILILLSVRSRSQLEIYMPVHQ</sequence>
<reference evidence="2" key="1">
    <citation type="journal article" date="2015" name="Nature">
        <title>Complex archaea that bridge the gap between prokaryotes and eukaryotes.</title>
        <authorList>
            <person name="Spang A."/>
            <person name="Saw J.H."/>
            <person name="Jorgensen S.L."/>
            <person name="Zaremba-Niedzwiedzka K."/>
            <person name="Martijn J."/>
            <person name="Lind A.E."/>
            <person name="van Eijk R."/>
            <person name="Schleper C."/>
            <person name="Guy L."/>
            <person name="Ettema T.J."/>
        </authorList>
    </citation>
    <scope>NUCLEOTIDE SEQUENCE</scope>
</reference>
<organism evidence="2">
    <name type="scientific">marine sediment metagenome</name>
    <dbReference type="NCBI Taxonomy" id="412755"/>
    <lineage>
        <taxon>unclassified sequences</taxon>
        <taxon>metagenomes</taxon>
        <taxon>ecological metagenomes</taxon>
    </lineage>
</organism>
<evidence type="ECO:0000256" key="1">
    <source>
        <dbReference type="SAM" id="Phobius"/>
    </source>
</evidence>
<proteinExistence type="predicted"/>
<protein>
    <submittedName>
        <fullName evidence="2">Uncharacterized protein</fullName>
    </submittedName>
</protein>
<comment type="caution">
    <text evidence="2">The sequence shown here is derived from an EMBL/GenBank/DDBJ whole genome shotgun (WGS) entry which is preliminary data.</text>
</comment>
<keyword evidence="1" id="KW-1133">Transmembrane helix</keyword>
<dbReference type="EMBL" id="LAZR01000069">
    <property type="protein sequence ID" value="KKN95692.1"/>
    <property type="molecule type" value="Genomic_DNA"/>
</dbReference>